<reference evidence="5 6" key="1">
    <citation type="submission" date="2024-01" db="EMBL/GenBank/DDBJ databases">
        <title>novel species in genus Adlercreutzia.</title>
        <authorList>
            <person name="Liu X."/>
        </authorList>
    </citation>
    <scope>NUCLEOTIDE SEQUENCE [LARGE SCALE GENOMIC DNA]</scope>
    <source>
        <strain evidence="5 6">R22</strain>
    </source>
</reference>
<evidence type="ECO:0000256" key="2">
    <source>
        <dbReference type="ARBA" id="ARBA00022741"/>
    </source>
</evidence>
<dbReference type="SUPFAM" id="SSF52540">
    <property type="entry name" value="P-loop containing nucleoside triphosphate hydrolases"/>
    <property type="match status" value="1"/>
</dbReference>
<dbReference type="PIRSF" id="PIRSF003073">
    <property type="entry name" value="DNAC_TnpB_IstB"/>
    <property type="match status" value="1"/>
</dbReference>
<evidence type="ECO:0000313" key="5">
    <source>
        <dbReference type="EMBL" id="MEC4296004.1"/>
    </source>
</evidence>
<organism evidence="5 6">
    <name type="scientific">Adlercreutzia shanghongiae</name>
    <dbReference type="NCBI Taxonomy" id="3111773"/>
    <lineage>
        <taxon>Bacteria</taxon>
        <taxon>Bacillati</taxon>
        <taxon>Actinomycetota</taxon>
        <taxon>Coriobacteriia</taxon>
        <taxon>Eggerthellales</taxon>
        <taxon>Eggerthellaceae</taxon>
        <taxon>Adlercreutzia</taxon>
    </lineage>
</organism>
<dbReference type="RefSeq" id="WP_326455249.1">
    <property type="nucleotide sequence ID" value="NZ_JAYMFH010000031.1"/>
</dbReference>
<keyword evidence="6" id="KW-1185">Reference proteome</keyword>
<evidence type="ECO:0000256" key="1">
    <source>
        <dbReference type="ARBA" id="ARBA00008059"/>
    </source>
</evidence>
<comment type="similarity">
    <text evidence="1">Belongs to the IS21/IS1162 putative ATP-binding protein family.</text>
</comment>
<dbReference type="NCBIfam" id="NF038214">
    <property type="entry name" value="IS21_help_AAA"/>
    <property type="match status" value="1"/>
</dbReference>
<dbReference type="SMART" id="SM00382">
    <property type="entry name" value="AAA"/>
    <property type="match status" value="1"/>
</dbReference>
<comment type="caution">
    <text evidence="5">The sequence shown here is derived from an EMBL/GenBank/DDBJ whole genome shotgun (WGS) entry which is preliminary data.</text>
</comment>
<sequence length="254" mass="28361">MMVVRCREDAERLRSLARAMYFSNETVDAFLAGATAAQARAVASVLELEADVRERNKRERLYRRARFPQPKSFADYDFSRVSMPEGYGPDDLRSLAFLDGAEGFVLHGPTGRGKTHMAIAMGAAAVEAGRPVRFFTAADLVLWLKRVHRDGALEAAMRELSRCDMLIIDEFGYVPLDIEGARLLFQVVADCYERRSLVITTNIEFSKWGTVLADDKLASAMIDRIVHHGRLIEFTGPSRRMDAALMLAGAREAV</sequence>
<dbReference type="InterPro" id="IPR003593">
    <property type="entry name" value="AAA+_ATPase"/>
</dbReference>
<dbReference type="CDD" id="cd00009">
    <property type="entry name" value="AAA"/>
    <property type="match status" value="1"/>
</dbReference>
<dbReference type="EMBL" id="JAYMFH010000031">
    <property type="protein sequence ID" value="MEC4296004.1"/>
    <property type="molecule type" value="Genomic_DNA"/>
</dbReference>
<dbReference type="InterPro" id="IPR028350">
    <property type="entry name" value="DNAC/IstB-like"/>
</dbReference>
<dbReference type="PANTHER" id="PTHR30050:SF4">
    <property type="entry name" value="ATP-BINDING PROTEIN RV3427C IN INSERTION SEQUENCE-RELATED"/>
    <property type="match status" value="1"/>
</dbReference>
<keyword evidence="3" id="KW-0067">ATP-binding</keyword>
<dbReference type="Pfam" id="PF01695">
    <property type="entry name" value="IstB_IS21"/>
    <property type="match status" value="1"/>
</dbReference>
<dbReference type="InterPro" id="IPR047661">
    <property type="entry name" value="IstB"/>
</dbReference>
<dbReference type="Gene3D" id="3.40.50.300">
    <property type="entry name" value="P-loop containing nucleotide triphosphate hydrolases"/>
    <property type="match status" value="1"/>
</dbReference>
<gene>
    <name evidence="5" type="primary">istB</name>
    <name evidence="5" type="ORF">VJ920_11890</name>
</gene>
<protein>
    <submittedName>
        <fullName evidence="5">IS21-like element helper ATPase IstB</fullName>
    </submittedName>
</protein>
<accession>A0ABU6J2R2</accession>
<evidence type="ECO:0000313" key="6">
    <source>
        <dbReference type="Proteomes" id="UP001343724"/>
    </source>
</evidence>
<proteinExistence type="inferred from homology"/>
<dbReference type="InterPro" id="IPR027417">
    <property type="entry name" value="P-loop_NTPase"/>
</dbReference>
<keyword evidence="2" id="KW-0547">Nucleotide-binding</keyword>
<dbReference type="Proteomes" id="UP001343724">
    <property type="component" value="Unassembled WGS sequence"/>
</dbReference>
<name>A0ABU6J2R2_9ACTN</name>
<dbReference type="PANTHER" id="PTHR30050">
    <property type="entry name" value="CHROMOSOMAL REPLICATION INITIATOR PROTEIN DNAA"/>
    <property type="match status" value="1"/>
</dbReference>
<dbReference type="InterPro" id="IPR002611">
    <property type="entry name" value="IstB_ATP-bd"/>
</dbReference>
<evidence type="ECO:0000256" key="3">
    <source>
        <dbReference type="ARBA" id="ARBA00022840"/>
    </source>
</evidence>
<feature type="domain" description="AAA+ ATPase" evidence="4">
    <location>
        <begin position="100"/>
        <end position="233"/>
    </location>
</feature>
<evidence type="ECO:0000259" key="4">
    <source>
        <dbReference type="SMART" id="SM00382"/>
    </source>
</evidence>